<feature type="compositionally biased region" description="Polar residues" evidence="1">
    <location>
        <begin position="969"/>
        <end position="987"/>
    </location>
</feature>
<feature type="region of interest" description="Disordered" evidence="1">
    <location>
        <begin position="1"/>
        <end position="25"/>
    </location>
</feature>
<evidence type="ECO:0000313" key="2">
    <source>
        <dbReference type="EMBL" id="KAG2184051.1"/>
    </source>
</evidence>
<feature type="compositionally biased region" description="Polar residues" evidence="1">
    <location>
        <begin position="544"/>
        <end position="564"/>
    </location>
</feature>
<name>A0A8H7Q3N5_9FUNG</name>
<feature type="region of interest" description="Disordered" evidence="1">
    <location>
        <begin position="544"/>
        <end position="614"/>
    </location>
</feature>
<feature type="compositionally biased region" description="Low complexity" evidence="1">
    <location>
        <begin position="648"/>
        <end position="660"/>
    </location>
</feature>
<dbReference type="OrthoDB" id="2434585at2759"/>
<feature type="compositionally biased region" description="Low complexity" evidence="1">
    <location>
        <begin position="1290"/>
        <end position="1299"/>
    </location>
</feature>
<accession>A0A8H7Q3N5</accession>
<feature type="compositionally biased region" description="Polar residues" evidence="1">
    <location>
        <begin position="738"/>
        <end position="773"/>
    </location>
</feature>
<comment type="caution">
    <text evidence="2">The sequence shown here is derived from an EMBL/GenBank/DDBJ whole genome shotgun (WGS) entry which is preliminary data.</text>
</comment>
<organism evidence="2 3">
    <name type="scientific">Umbelopsis vinacea</name>
    <dbReference type="NCBI Taxonomy" id="44442"/>
    <lineage>
        <taxon>Eukaryota</taxon>
        <taxon>Fungi</taxon>
        <taxon>Fungi incertae sedis</taxon>
        <taxon>Mucoromycota</taxon>
        <taxon>Mucoromycotina</taxon>
        <taxon>Umbelopsidomycetes</taxon>
        <taxon>Umbelopsidales</taxon>
        <taxon>Umbelopsidaceae</taxon>
        <taxon>Umbelopsis</taxon>
    </lineage>
</organism>
<feature type="compositionally biased region" description="Polar residues" evidence="1">
    <location>
        <begin position="1076"/>
        <end position="1090"/>
    </location>
</feature>
<feature type="compositionally biased region" description="Polar residues" evidence="1">
    <location>
        <begin position="1300"/>
        <end position="1313"/>
    </location>
</feature>
<feature type="compositionally biased region" description="Polar residues" evidence="1">
    <location>
        <begin position="865"/>
        <end position="878"/>
    </location>
</feature>
<feature type="region of interest" description="Disordered" evidence="1">
    <location>
        <begin position="634"/>
        <end position="841"/>
    </location>
</feature>
<feature type="region of interest" description="Disordered" evidence="1">
    <location>
        <begin position="1251"/>
        <end position="1313"/>
    </location>
</feature>
<reference evidence="2" key="1">
    <citation type="submission" date="2020-12" db="EMBL/GenBank/DDBJ databases">
        <title>Metabolic potential, ecology and presence of endohyphal bacteria is reflected in genomic diversity of Mucoromycotina.</title>
        <authorList>
            <person name="Muszewska A."/>
            <person name="Okrasinska A."/>
            <person name="Steczkiewicz K."/>
            <person name="Drgas O."/>
            <person name="Orlowska M."/>
            <person name="Perlinska-Lenart U."/>
            <person name="Aleksandrzak-Piekarczyk T."/>
            <person name="Szatraj K."/>
            <person name="Zielenkiewicz U."/>
            <person name="Pilsyk S."/>
            <person name="Malc E."/>
            <person name="Mieczkowski P."/>
            <person name="Kruszewska J.S."/>
            <person name="Biernat P."/>
            <person name="Pawlowska J."/>
        </authorList>
    </citation>
    <scope>NUCLEOTIDE SEQUENCE</scope>
    <source>
        <strain evidence="2">WA0000051536</strain>
    </source>
</reference>
<feature type="compositionally biased region" description="Basic and acidic residues" evidence="1">
    <location>
        <begin position="585"/>
        <end position="594"/>
    </location>
</feature>
<feature type="compositionally biased region" description="Polar residues" evidence="1">
    <location>
        <begin position="183"/>
        <end position="193"/>
    </location>
</feature>
<feature type="compositionally biased region" description="Polar residues" evidence="1">
    <location>
        <begin position="670"/>
        <end position="687"/>
    </location>
</feature>
<feature type="region of interest" description="Disordered" evidence="1">
    <location>
        <begin position="1037"/>
        <end position="1103"/>
    </location>
</feature>
<feature type="region of interest" description="Disordered" evidence="1">
    <location>
        <begin position="259"/>
        <end position="405"/>
    </location>
</feature>
<dbReference type="Proteomes" id="UP000612746">
    <property type="component" value="Unassembled WGS sequence"/>
</dbReference>
<feature type="compositionally biased region" description="Basic and acidic residues" evidence="1">
    <location>
        <begin position="71"/>
        <end position="81"/>
    </location>
</feature>
<feature type="compositionally biased region" description="Polar residues" evidence="1">
    <location>
        <begin position="703"/>
        <end position="715"/>
    </location>
</feature>
<feature type="compositionally biased region" description="Low complexity" evidence="1">
    <location>
        <begin position="924"/>
        <end position="933"/>
    </location>
</feature>
<feature type="compositionally biased region" description="Acidic residues" evidence="1">
    <location>
        <begin position="138"/>
        <end position="148"/>
    </location>
</feature>
<feature type="region of interest" description="Disordered" evidence="1">
    <location>
        <begin position="1145"/>
        <end position="1212"/>
    </location>
</feature>
<protein>
    <submittedName>
        <fullName evidence="2">Uncharacterized protein</fullName>
    </submittedName>
</protein>
<feature type="compositionally biased region" description="Polar residues" evidence="1">
    <location>
        <begin position="1"/>
        <end position="24"/>
    </location>
</feature>
<evidence type="ECO:0000256" key="1">
    <source>
        <dbReference type="SAM" id="MobiDB-lite"/>
    </source>
</evidence>
<feature type="compositionally biased region" description="Polar residues" evidence="1">
    <location>
        <begin position="949"/>
        <end position="962"/>
    </location>
</feature>
<feature type="compositionally biased region" description="Polar residues" evidence="1">
    <location>
        <begin position="1165"/>
        <end position="1181"/>
    </location>
</feature>
<feature type="compositionally biased region" description="Acidic residues" evidence="1">
    <location>
        <begin position="356"/>
        <end position="400"/>
    </location>
</feature>
<feature type="compositionally biased region" description="Basic and acidic residues" evidence="1">
    <location>
        <begin position="93"/>
        <end position="108"/>
    </location>
</feature>
<feature type="compositionally biased region" description="Polar residues" evidence="1">
    <location>
        <begin position="1050"/>
        <end position="1068"/>
    </location>
</feature>
<gene>
    <name evidence="2" type="ORF">INT44_009062</name>
</gene>
<feature type="compositionally biased region" description="Low complexity" evidence="1">
    <location>
        <begin position="906"/>
        <end position="915"/>
    </location>
</feature>
<proteinExistence type="predicted"/>
<keyword evidence="3" id="KW-1185">Reference proteome</keyword>
<feature type="region of interest" description="Disordered" evidence="1">
    <location>
        <begin position="48"/>
        <end position="247"/>
    </location>
</feature>
<feature type="compositionally biased region" description="Basic and acidic residues" evidence="1">
    <location>
        <begin position="117"/>
        <end position="137"/>
    </location>
</feature>
<feature type="compositionally biased region" description="Pro residues" evidence="1">
    <location>
        <begin position="1267"/>
        <end position="1279"/>
    </location>
</feature>
<evidence type="ECO:0000313" key="3">
    <source>
        <dbReference type="Proteomes" id="UP000612746"/>
    </source>
</evidence>
<feature type="compositionally biased region" description="Polar residues" evidence="1">
    <location>
        <begin position="794"/>
        <end position="841"/>
    </location>
</feature>
<dbReference type="EMBL" id="JAEPRA010000006">
    <property type="protein sequence ID" value="KAG2184051.1"/>
    <property type="molecule type" value="Genomic_DNA"/>
</dbReference>
<feature type="compositionally biased region" description="Polar residues" evidence="1">
    <location>
        <begin position="571"/>
        <end position="584"/>
    </location>
</feature>
<feature type="compositionally biased region" description="Polar residues" evidence="1">
    <location>
        <begin position="1192"/>
        <end position="1212"/>
    </location>
</feature>
<sequence length="1313" mass="140680">MDETDFTQTKPDTLESKLNSSKVPQSEYDFDDSFGDFNDFEAGNDDFGDFAAGTATSPQPVDGFGTFQHDAIPKSDFHASELDISVDSSVSEETGREVHKDEEVDRSDITSPTLEAHVARDETVHEKQDRETDKQDSVDMDSASEDFEGGQIPASFSANHADIPEPISVEDEASTPIDDPISNVDSGSASPVSNKEDSVKDYGPPSTPETAPISALTPDEAVGPVSNENDIADDSQLSDFPSSAEDGVSIESKNLNDINNSIENEDLGILDTAETSDKVDDFETPSANEESANDLEGFNATGVQAEEDQFNSFDTSSDHEKAVDFGSLDDGNEDQNKFDGFEPIETEQDHDHFDDGEADEFGGFDNDDGGFGDDDEFGGFDDNDDFGDADDFGAFDDNDDQFDKFDRTNIKESPATSPSDNAVHNSPPVATSFQEIPVSIKNAIAMSDFGNPKGAFEVWDAVLTHMMPNARDYDSLNLTEEPQAVKDFVMNAHESLLPTITWHALTVDTDDDNGIPKVQWRNSRIEKLHLDALKCWRGNTTASPTFKSPKSFSQKGMSPPTSSPKIVPNKTVESQKVTSPTIDSTKVDINKEKSSVPSPKNPVEPTTITKVSSSDNISNVLSSKVEEIVSPKLGSLPNLPKIATSRLPPSDSAPTSAASAKSLDIPSISHVVNQIESSARQSLQQMKSPVLPRQPESMERQASLDSSNRPTTPVQSPKLVKRQSSYSDERVRSPSPTPHTLRTISTARPLTPTRFNPQSRVSSPGPTTASTPDELSPKLMAHSPLNMSAEVLATSPSNSSVISEKQSTIPQSIELVSSPPEHTQASPFTSPPVSKSDTMDSWLSSNDMSFLDALGGSSKKRNPGAVNSASQGLENSSMDIFGGFETAMENPKSPSRSSTMPDIPQSSHHSNLSSSFKDVYGSLPSSMTPSTPTAEKPKLHENDAVDKASTLTSTSPKASMNSPIHPHSTVFSNTSSLPPKESMTSPVQPHANVFSKASIGSPIHPHANVFSTTSPPVAPEKRDSWLSSNDMSFLDSFGGSIASPVKKEGTSSSDEFSDFVSQSPNTFVAEQPRSPALQSPHFSSIQQANRPSPVAAPEKRDSWLSSNDISFLDTLGGNTTSKTNSKSKQIGLGIMDLDMFETSTTGARPTSAKVNTKDSAPVKPNLSQYNMPGALSSTMKSGSGVPSWPIPRQSQPLANLQPKTATPSSLGSKNAFAGFGDFASSSAAHPSSPEDAKWDIFRSASMSGSLSEWSSSLRSPSEKPHSPMQPPATTAPPPAFDDFGDFTTASGDDFGDFSSPDTTWNNTSSNGWL</sequence>
<feature type="compositionally biased region" description="Basic and acidic residues" evidence="1">
    <location>
        <begin position="935"/>
        <end position="946"/>
    </location>
</feature>
<feature type="compositionally biased region" description="Polar residues" evidence="1">
    <location>
        <begin position="1145"/>
        <end position="1158"/>
    </location>
</feature>
<feature type="region of interest" description="Disordered" evidence="1">
    <location>
        <begin position="854"/>
        <end position="1024"/>
    </location>
</feature>